<evidence type="ECO:0000313" key="2">
    <source>
        <dbReference type="EMBL" id="GBG04551.1"/>
    </source>
</evidence>
<feature type="domain" description="Enoyl reductase (ER)" evidence="1">
    <location>
        <begin position="1"/>
        <end position="299"/>
    </location>
</feature>
<dbReference type="SUPFAM" id="SSF50129">
    <property type="entry name" value="GroES-like"/>
    <property type="match status" value="1"/>
</dbReference>
<evidence type="ECO:0000259" key="1">
    <source>
        <dbReference type="SMART" id="SM00829"/>
    </source>
</evidence>
<dbReference type="Pfam" id="PF13602">
    <property type="entry name" value="ADH_zinc_N_2"/>
    <property type="match status" value="1"/>
</dbReference>
<keyword evidence="3" id="KW-1185">Reference proteome</keyword>
<gene>
    <name evidence="2" type="primary">qor</name>
    <name evidence="2" type="ORF">LrDSM24759_04650</name>
</gene>
<dbReference type="InterPro" id="IPR013154">
    <property type="entry name" value="ADH-like_N"/>
</dbReference>
<sequence>MVEVLNAGVNPLDNLIAHGELKLVVPYKLPQTMGNEFVGLVKQVGSKVTDFKVGDRIFARNPLDNIGAFAGELVIKQDAVAKVPEYLTTPEAAAVPLTALTAMQALELMHFKPGQTLFISGGTGSFGAMAIPIAVAKGLKVITNGSSAKKEEVEKLGVSQFIDYKKENYWDVLSNVDFVIDTLGGDNIEKEMSIMKPGGVLVTLRGMPNKAFAKSMGMSKAKQMLFSMAGSKMDRLAKKYGVTYHFIFVHADGKQLKEASEILAQKEIRPALGKHFTLDQTEAAMKQVAKVGNTGKIILDISK</sequence>
<organism evidence="2 3">
    <name type="scientific">Lactobacillus rodentium</name>
    <dbReference type="NCBI Taxonomy" id="947835"/>
    <lineage>
        <taxon>Bacteria</taxon>
        <taxon>Bacillati</taxon>
        <taxon>Bacillota</taxon>
        <taxon>Bacilli</taxon>
        <taxon>Lactobacillales</taxon>
        <taxon>Lactobacillaceae</taxon>
        <taxon>Lactobacillus</taxon>
    </lineage>
</organism>
<dbReference type="SUPFAM" id="SSF51735">
    <property type="entry name" value="NAD(P)-binding Rossmann-fold domains"/>
    <property type="match status" value="1"/>
</dbReference>
<dbReference type="InterPro" id="IPR036291">
    <property type="entry name" value="NAD(P)-bd_dom_sf"/>
</dbReference>
<comment type="caution">
    <text evidence="2">The sequence shown here is derived from an EMBL/GenBank/DDBJ whole genome shotgun (WGS) entry which is preliminary data.</text>
</comment>
<dbReference type="AlphaFoldDB" id="A0A2Z6T7D1"/>
<name>A0A2Z6T7D1_9LACO</name>
<dbReference type="Proteomes" id="UP000257317">
    <property type="component" value="Unassembled WGS sequence"/>
</dbReference>
<reference evidence="3" key="1">
    <citation type="submission" date="2018-03" db="EMBL/GenBank/DDBJ databases">
        <title>New taxa in the Lactobacillus gasseri group.</title>
        <authorList>
            <person name="Tanizawa Y."/>
            <person name="Tohno M."/>
            <person name="Endo A."/>
            <person name="Arita M."/>
        </authorList>
    </citation>
    <scope>NUCLEOTIDE SEQUENCE [LARGE SCALE GENOMIC DNA]</scope>
    <source>
        <strain evidence="3">DSM 24759</strain>
    </source>
</reference>
<dbReference type="EMBL" id="BFBY01000002">
    <property type="protein sequence ID" value="GBG04551.1"/>
    <property type="molecule type" value="Genomic_DNA"/>
</dbReference>
<dbReference type="PANTHER" id="PTHR11695">
    <property type="entry name" value="ALCOHOL DEHYDROGENASE RELATED"/>
    <property type="match status" value="1"/>
</dbReference>
<dbReference type="SMART" id="SM00829">
    <property type="entry name" value="PKS_ER"/>
    <property type="match status" value="1"/>
</dbReference>
<dbReference type="InterPro" id="IPR020843">
    <property type="entry name" value="ER"/>
</dbReference>
<protein>
    <submittedName>
        <fullName evidence="2">NADPH:quinone reductase</fullName>
    </submittedName>
</protein>
<dbReference type="Pfam" id="PF08240">
    <property type="entry name" value="ADH_N"/>
    <property type="match status" value="1"/>
</dbReference>
<evidence type="ECO:0000313" key="3">
    <source>
        <dbReference type="Proteomes" id="UP000257317"/>
    </source>
</evidence>
<dbReference type="InterPro" id="IPR050700">
    <property type="entry name" value="YIM1/Zinc_Alcohol_DH_Fams"/>
</dbReference>
<proteinExistence type="predicted"/>
<accession>A0A2Z6T7D1</accession>
<dbReference type="PANTHER" id="PTHR11695:SF294">
    <property type="entry name" value="RETICULON-4-INTERACTING PROTEIN 1, MITOCHONDRIAL"/>
    <property type="match status" value="1"/>
</dbReference>
<dbReference type="InterPro" id="IPR011032">
    <property type="entry name" value="GroES-like_sf"/>
</dbReference>
<dbReference type="Gene3D" id="3.40.50.720">
    <property type="entry name" value="NAD(P)-binding Rossmann-like Domain"/>
    <property type="match status" value="1"/>
</dbReference>
<dbReference type="CDD" id="cd05289">
    <property type="entry name" value="MDR_like_2"/>
    <property type="match status" value="1"/>
</dbReference>
<dbReference type="Gene3D" id="3.90.180.10">
    <property type="entry name" value="Medium-chain alcohol dehydrogenases, catalytic domain"/>
    <property type="match status" value="1"/>
</dbReference>
<dbReference type="GO" id="GO:0016491">
    <property type="term" value="F:oxidoreductase activity"/>
    <property type="evidence" value="ECO:0007669"/>
    <property type="project" value="InterPro"/>
</dbReference>